<reference evidence="4" key="1">
    <citation type="journal article" date="2019" name="Int. J. Syst. Evol. Microbiol.">
        <title>The Global Catalogue of Microorganisms (GCM) 10K type strain sequencing project: providing services to taxonomists for standard genome sequencing and annotation.</title>
        <authorList>
            <consortium name="The Broad Institute Genomics Platform"/>
            <consortium name="The Broad Institute Genome Sequencing Center for Infectious Disease"/>
            <person name="Wu L."/>
            <person name="Ma J."/>
        </authorList>
    </citation>
    <scope>NUCLEOTIDE SEQUENCE [LARGE SCALE GENOMIC DNA]</scope>
    <source>
        <strain evidence="4">JCM 17111</strain>
    </source>
</reference>
<dbReference type="Gene3D" id="2.40.30.170">
    <property type="match status" value="1"/>
</dbReference>
<evidence type="ECO:0000256" key="1">
    <source>
        <dbReference type="SAM" id="Coils"/>
    </source>
</evidence>
<comment type="caution">
    <text evidence="3">The sequence shown here is derived from an EMBL/GenBank/DDBJ whole genome shotgun (WGS) entry which is preliminary data.</text>
</comment>
<dbReference type="PANTHER" id="PTHR30469:SF33">
    <property type="entry name" value="SLR1207 PROTEIN"/>
    <property type="match status" value="1"/>
</dbReference>
<keyword evidence="1" id="KW-0175">Coiled coil</keyword>
<keyword evidence="4" id="KW-1185">Reference proteome</keyword>
<sequence length="361" mass="40466">MIKRTVLISMLLTFVSCNTSVDKILPKETTLTESVYASATIQPDSLYQIYAVVSGILDKNLAEEGTVVSKDEAIIQIINNTPKLNTENARLALQLARENYNGKDAVLRSIQDDMAAAQLKHNNDSINYFRQATLWQQNIGSKAEYDNKKLNYELSTNTLKAIENKYNRTKNELLTALKQAENNYRTTLITTNDFTIKSKIKGKVYALYKEPGELVNTMEPLGAIGSTNNFVIEMLVDEVDIVRVSANQEAIISLDAYPNETFTASVSKIYPKKDIRNQTFKVEAIFDNAPKVVYPGLSGEANIIIEKKDKVLTIPKTYLIDNNKVETDYGLVTITTGAQNLEFIEISSGITKDTYIYKPKQ</sequence>
<dbReference type="Proteomes" id="UP001500954">
    <property type="component" value="Unassembled WGS sequence"/>
</dbReference>
<dbReference type="PROSITE" id="PS51257">
    <property type="entry name" value="PROKAR_LIPOPROTEIN"/>
    <property type="match status" value="1"/>
</dbReference>
<feature type="domain" description="CusB-like beta-barrel" evidence="2">
    <location>
        <begin position="233"/>
        <end position="303"/>
    </location>
</feature>
<protein>
    <recommendedName>
        <fullName evidence="2">CusB-like beta-barrel domain-containing protein</fullName>
    </recommendedName>
</protein>
<dbReference type="EMBL" id="BAABCY010000032">
    <property type="protein sequence ID" value="GAA3561595.1"/>
    <property type="molecule type" value="Genomic_DNA"/>
</dbReference>
<name>A0ABP6X5Y9_9FLAO</name>
<dbReference type="PANTHER" id="PTHR30469">
    <property type="entry name" value="MULTIDRUG RESISTANCE PROTEIN MDTA"/>
    <property type="match status" value="1"/>
</dbReference>
<accession>A0ABP6X5Y9</accession>
<organism evidence="3 4">
    <name type="scientific">Snuella lapsa</name>
    <dbReference type="NCBI Taxonomy" id="870481"/>
    <lineage>
        <taxon>Bacteria</taxon>
        <taxon>Pseudomonadati</taxon>
        <taxon>Bacteroidota</taxon>
        <taxon>Flavobacteriia</taxon>
        <taxon>Flavobacteriales</taxon>
        <taxon>Flavobacteriaceae</taxon>
        <taxon>Snuella</taxon>
    </lineage>
</organism>
<proteinExistence type="predicted"/>
<feature type="coiled-coil region" evidence="1">
    <location>
        <begin position="152"/>
        <end position="183"/>
    </location>
</feature>
<dbReference type="RefSeq" id="WP_345004778.1">
    <property type="nucleotide sequence ID" value="NZ_BAABCY010000032.1"/>
</dbReference>
<evidence type="ECO:0000313" key="3">
    <source>
        <dbReference type="EMBL" id="GAA3561595.1"/>
    </source>
</evidence>
<evidence type="ECO:0000259" key="2">
    <source>
        <dbReference type="Pfam" id="PF25954"/>
    </source>
</evidence>
<dbReference type="InterPro" id="IPR058792">
    <property type="entry name" value="Beta-barrel_RND_2"/>
</dbReference>
<gene>
    <name evidence="3" type="ORF">GCM10022395_10270</name>
</gene>
<evidence type="ECO:0000313" key="4">
    <source>
        <dbReference type="Proteomes" id="UP001500954"/>
    </source>
</evidence>
<dbReference type="SUPFAM" id="SSF111369">
    <property type="entry name" value="HlyD-like secretion proteins"/>
    <property type="match status" value="1"/>
</dbReference>
<dbReference type="Pfam" id="PF25954">
    <property type="entry name" value="Beta-barrel_RND_2"/>
    <property type="match status" value="1"/>
</dbReference>